<reference evidence="2 3" key="1">
    <citation type="submission" date="2013-06" db="EMBL/GenBank/DDBJ databases">
        <authorList>
            <person name="Weinstock G."/>
            <person name="Sodergren E."/>
            <person name="Clifton S."/>
            <person name="Fulton L."/>
            <person name="Fulton B."/>
            <person name="Courtney L."/>
            <person name="Fronick C."/>
            <person name="Harrison M."/>
            <person name="Strong C."/>
            <person name="Farmer C."/>
            <person name="Delahaunty K."/>
            <person name="Markovic C."/>
            <person name="Hall O."/>
            <person name="Minx P."/>
            <person name="Tomlinson C."/>
            <person name="Mitreva M."/>
            <person name="Nelson J."/>
            <person name="Hou S."/>
            <person name="Wollam A."/>
            <person name="Pepin K.H."/>
            <person name="Johnson M."/>
            <person name="Bhonagiri V."/>
            <person name="Nash W.E."/>
            <person name="Warren W."/>
            <person name="Chinwalla A."/>
            <person name="Mardis E.R."/>
            <person name="Wilson R.K."/>
        </authorList>
    </citation>
    <scope>NUCLEOTIDE SEQUENCE [LARGE SCALE GENOMIC DNA]</scope>
    <source>
        <strain evidence="2 3">ATCC 51271</strain>
    </source>
</reference>
<comment type="caution">
    <text evidence="2">The sequence shown here is derived from an EMBL/GenBank/DDBJ whole genome shotgun (WGS) entry which is preliminary data.</text>
</comment>
<gene>
    <name evidence="2" type="ORF">GCWU0000282_000395</name>
</gene>
<dbReference type="InterPro" id="IPR007612">
    <property type="entry name" value="LOR"/>
</dbReference>
<dbReference type="InterPro" id="IPR025659">
    <property type="entry name" value="Tubby-like_C"/>
</dbReference>
<evidence type="ECO:0008006" key="4">
    <source>
        <dbReference type="Google" id="ProtNLM"/>
    </source>
</evidence>
<comment type="similarity">
    <text evidence="1">Belongs to the LOR family.</text>
</comment>
<dbReference type="SUPFAM" id="SSF54518">
    <property type="entry name" value="Tubby C-terminal domain-like"/>
    <property type="match status" value="1"/>
</dbReference>
<dbReference type="Proteomes" id="UP000018227">
    <property type="component" value="Unassembled WGS sequence"/>
</dbReference>
<keyword evidence="3" id="KW-1185">Reference proteome</keyword>
<dbReference type="OrthoDB" id="652307at2"/>
<dbReference type="AlphaFoldDB" id="V2XQF2"/>
<sequence>MYELYIKQKVFKITDHYDVMDANQNPVYHVDQDFRLIGNTVHVSRMDGSEAFVINREVLTIMPKYTVDFSNGKTARIKQNFTFFKKSIDIFSDDYSLRLEGSFWDMDFGVFNNGTEVGNISKQFLSWGDTYVIRVFDAEFEEALIALLIAVDNIKDGEENH</sequence>
<protein>
    <recommendedName>
        <fullName evidence="4">LURP-one-related family protein</fullName>
    </recommendedName>
</protein>
<dbReference type="InterPro" id="IPR038595">
    <property type="entry name" value="LOR_sf"/>
</dbReference>
<dbReference type="Pfam" id="PF04525">
    <property type="entry name" value="LOR"/>
    <property type="match status" value="1"/>
</dbReference>
<dbReference type="eggNOG" id="COG4894">
    <property type="taxonomic scope" value="Bacteria"/>
</dbReference>
<dbReference type="STRING" id="592026.GCWU0000282_000395"/>
<dbReference type="Gene3D" id="2.40.160.200">
    <property type="entry name" value="LURP1-related"/>
    <property type="match status" value="1"/>
</dbReference>
<evidence type="ECO:0000313" key="2">
    <source>
        <dbReference type="EMBL" id="ESL04424.1"/>
    </source>
</evidence>
<accession>V2XQF2</accession>
<organism evidence="2 3">
    <name type="scientific">Catonella morbi ATCC 51271</name>
    <dbReference type="NCBI Taxonomy" id="592026"/>
    <lineage>
        <taxon>Bacteria</taxon>
        <taxon>Bacillati</taxon>
        <taxon>Bacillota</taxon>
        <taxon>Clostridia</taxon>
        <taxon>Lachnospirales</taxon>
        <taxon>Lachnospiraceae</taxon>
        <taxon>Catonella</taxon>
    </lineage>
</organism>
<proteinExistence type="inferred from homology"/>
<dbReference type="HOGENOM" id="CLU_108507_2_1_9"/>
<evidence type="ECO:0000313" key="3">
    <source>
        <dbReference type="Proteomes" id="UP000018227"/>
    </source>
</evidence>
<dbReference type="RefSeq" id="WP_023353298.1">
    <property type="nucleotide sequence ID" value="NZ_KI535366.1"/>
</dbReference>
<dbReference type="EMBL" id="ACIL03000004">
    <property type="protein sequence ID" value="ESL04424.1"/>
    <property type="molecule type" value="Genomic_DNA"/>
</dbReference>
<evidence type="ECO:0000256" key="1">
    <source>
        <dbReference type="ARBA" id="ARBA00005437"/>
    </source>
</evidence>
<name>V2XQF2_9FIRM</name>